<comment type="caution">
    <text evidence="5">The sequence shown here is derived from an EMBL/GenBank/DDBJ whole genome shotgun (WGS) entry which is preliminary data.</text>
</comment>
<keyword evidence="2" id="KW-0378">Hydrolase</keyword>
<keyword evidence="6" id="KW-1185">Reference proteome</keyword>
<dbReference type="Pfam" id="PF00149">
    <property type="entry name" value="Metallophos"/>
    <property type="match status" value="1"/>
</dbReference>
<dbReference type="SUPFAM" id="SSF56300">
    <property type="entry name" value="Metallo-dependent phosphatases"/>
    <property type="match status" value="1"/>
</dbReference>
<dbReference type="InterPro" id="IPR051558">
    <property type="entry name" value="Metallophosphoesterase_PAP"/>
</dbReference>
<keyword evidence="3" id="KW-0802">TPR repeat</keyword>
<dbReference type="PROSITE" id="PS50005">
    <property type="entry name" value="TPR"/>
    <property type="match status" value="1"/>
</dbReference>
<proteinExistence type="predicted"/>
<organism evidence="5 6">
    <name type="scientific">Durusdinium trenchii</name>
    <dbReference type="NCBI Taxonomy" id="1381693"/>
    <lineage>
        <taxon>Eukaryota</taxon>
        <taxon>Sar</taxon>
        <taxon>Alveolata</taxon>
        <taxon>Dinophyceae</taxon>
        <taxon>Suessiales</taxon>
        <taxon>Symbiodiniaceae</taxon>
        <taxon>Durusdinium</taxon>
    </lineage>
</organism>
<gene>
    <name evidence="5" type="ORF">CCMP2556_LOCUS46286</name>
</gene>
<evidence type="ECO:0000313" key="5">
    <source>
        <dbReference type="EMBL" id="CAK9097537.1"/>
    </source>
</evidence>
<dbReference type="Proteomes" id="UP001642484">
    <property type="component" value="Unassembled WGS sequence"/>
</dbReference>
<dbReference type="PANTHER" id="PTHR10161">
    <property type="entry name" value="TARTRATE-RESISTANT ACID PHOSPHATASE TYPE 5"/>
    <property type="match status" value="1"/>
</dbReference>
<feature type="repeat" description="TPR" evidence="3">
    <location>
        <begin position="364"/>
        <end position="397"/>
    </location>
</feature>
<evidence type="ECO:0000313" key="6">
    <source>
        <dbReference type="Proteomes" id="UP001642484"/>
    </source>
</evidence>
<evidence type="ECO:0000256" key="3">
    <source>
        <dbReference type="PROSITE-ProRule" id="PRU00339"/>
    </source>
</evidence>
<dbReference type="Gene3D" id="1.25.40.10">
    <property type="entry name" value="Tetratricopeptide repeat domain"/>
    <property type="match status" value="1"/>
</dbReference>
<dbReference type="EMBL" id="CAXAMN010025750">
    <property type="protein sequence ID" value="CAK9097537.1"/>
    <property type="molecule type" value="Genomic_DNA"/>
</dbReference>
<evidence type="ECO:0000259" key="4">
    <source>
        <dbReference type="Pfam" id="PF00149"/>
    </source>
</evidence>
<protein>
    <recommendedName>
        <fullName evidence="4">Calcineurin-like phosphoesterase domain-containing protein</fullName>
    </recommendedName>
</protein>
<evidence type="ECO:0000256" key="1">
    <source>
        <dbReference type="ARBA" id="ARBA00022729"/>
    </source>
</evidence>
<dbReference type="SMART" id="SM00028">
    <property type="entry name" value="TPR"/>
    <property type="match status" value="4"/>
</dbReference>
<feature type="domain" description="Calcineurin-like phosphoesterase" evidence="4">
    <location>
        <begin position="773"/>
        <end position="1008"/>
    </location>
</feature>
<dbReference type="InterPro" id="IPR029052">
    <property type="entry name" value="Metallo-depent_PP-like"/>
</dbReference>
<accession>A0ABP0REI4</accession>
<dbReference type="PANTHER" id="PTHR10161:SF14">
    <property type="entry name" value="TARTRATE-RESISTANT ACID PHOSPHATASE TYPE 5"/>
    <property type="match status" value="1"/>
</dbReference>
<dbReference type="Pfam" id="PF13424">
    <property type="entry name" value="TPR_12"/>
    <property type="match status" value="1"/>
</dbReference>
<name>A0ABP0REI4_9DINO</name>
<keyword evidence="1" id="KW-0732">Signal</keyword>
<dbReference type="InterPro" id="IPR019734">
    <property type="entry name" value="TPR_rpt"/>
</dbReference>
<dbReference type="InterPro" id="IPR011990">
    <property type="entry name" value="TPR-like_helical_dom_sf"/>
</dbReference>
<evidence type="ECO:0000256" key="2">
    <source>
        <dbReference type="ARBA" id="ARBA00022801"/>
    </source>
</evidence>
<reference evidence="5 6" key="1">
    <citation type="submission" date="2024-02" db="EMBL/GenBank/DDBJ databases">
        <authorList>
            <person name="Chen Y."/>
            <person name="Shah S."/>
            <person name="Dougan E. K."/>
            <person name="Thang M."/>
            <person name="Chan C."/>
        </authorList>
    </citation>
    <scope>NUCLEOTIDE SEQUENCE [LARGE SCALE GENOMIC DNA]</scope>
</reference>
<dbReference type="Gene3D" id="3.60.21.10">
    <property type="match status" value="1"/>
</dbReference>
<dbReference type="InterPro" id="IPR004843">
    <property type="entry name" value="Calcineurin-like_PHP"/>
</dbReference>
<dbReference type="SUPFAM" id="SSF48452">
    <property type="entry name" value="TPR-like"/>
    <property type="match status" value="1"/>
</dbReference>
<sequence length="1082" mass="121113">MECSQRDSSLGHALRGVSAEHLRGNLVEWISSHGQDTTACIHEIEPLIRERGKDVMCPHTHQLGSSYVDALGESEDAGISNFMLSYSWRYRVDDIITSLVHHCETRERDMKRTYFWICCLCINQHRVKEAQAAGLVVPFEDFREHFQQRVVGVGHVLALMAPWDNPVYVSRVWCVFEIFTAVNENCELTVILPPVEMKRFSGTIHDGVLDKHLWASLEQLDVQRADASVASDKENILRIVADGVGFDCLNQVVRQQLLRWLATSATWEAQQQMETGDLFGQKAIATSSQIASFLHRLAQYEKARELLACAGRVAAEESEEKANLLRVLGQNLEYLGRRKEAADAYRQASEMLEELGCLRSHDGAAVLTSLALQLSDAGELDEAMERYQKAWSIREATGAQTLDASDLLAMMGVTECKLGLIQEGLRHAQEARRLREHLQQLTTPQGAQVLQQLSFCYLASGDSARALEELEVSRTILEKLGMLRTAQGALLAKRRAQCYCKLKDSTRELQSLREGKVFMEECGQLRSEEGVGILLDLGSALLDARQDEDANHVLALAEEICLEKNLEERGLDCGALRYPIGLLPDVSLVTLLHTAHRACGESKRWTGGSNQWRVGISEGTPQALCSRGIGYIPPVQPQYSAPQAPQYAPQYVPQSTAPMSQLRLTRRGGLDPPAKVDTYNGGAWEVLKLPGKRSMHFFALGDWGGLLGTGYAPMIQYRSGQTPGPHTMARWRGPCKTDKMIACFAGDTCEQSCHYDPQVDRQAQVLVATQMKKRAAQSQPDFIVNVGDNFYWGGINTECGTPMNQISAVTQQQFTEIFEKIYGGPGLDGKPWLSVLGNHDWGGYQFNKAGAERGTQQRWTPRQLVYTPLPIAYTWASDRWRLPALYWMQRVEYPDLDFSAEIFMIDSNAMDVKPMHADPEHNICGQLHNPTNARCDATGGPANLKDCFSWMWSLWREQKKWVQQKLTESNANWQIVATHFNCGHEAQWYKELHQKYGLDLLITGHTHDQQVYHESGMLGGLTCFITGGGGGITSEADPSHPKSNQYGFFDISITKQQILLESINYRGETLGKYAVRPKARAL</sequence>